<protein>
    <submittedName>
        <fullName evidence="2">Uncharacterized protein</fullName>
    </submittedName>
</protein>
<evidence type="ECO:0000313" key="2">
    <source>
        <dbReference type="EMBL" id="JAH81657.1"/>
    </source>
</evidence>
<keyword evidence="1" id="KW-0472">Membrane</keyword>
<proteinExistence type="predicted"/>
<keyword evidence="1" id="KW-1133">Transmembrane helix</keyword>
<evidence type="ECO:0000256" key="1">
    <source>
        <dbReference type="SAM" id="Phobius"/>
    </source>
</evidence>
<name>A0A0E9VUB9_ANGAN</name>
<reference evidence="2" key="1">
    <citation type="submission" date="2014-11" db="EMBL/GenBank/DDBJ databases">
        <authorList>
            <person name="Amaro Gonzalez C."/>
        </authorList>
    </citation>
    <scope>NUCLEOTIDE SEQUENCE</scope>
</reference>
<dbReference type="AlphaFoldDB" id="A0A0E9VUB9"/>
<sequence>MTNVSCFSGVIILHSEMLSCWAFIVFICQYMYFSAMT</sequence>
<accession>A0A0E9VUB9</accession>
<dbReference type="EMBL" id="GBXM01026920">
    <property type="protein sequence ID" value="JAH81657.1"/>
    <property type="molecule type" value="Transcribed_RNA"/>
</dbReference>
<keyword evidence="1" id="KW-0812">Transmembrane</keyword>
<organism evidence="2">
    <name type="scientific">Anguilla anguilla</name>
    <name type="common">European freshwater eel</name>
    <name type="synonym">Muraena anguilla</name>
    <dbReference type="NCBI Taxonomy" id="7936"/>
    <lineage>
        <taxon>Eukaryota</taxon>
        <taxon>Metazoa</taxon>
        <taxon>Chordata</taxon>
        <taxon>Craniata</taxon>
        <taxon>Vertebrata</taxon>
        <taxon>Euteleostomi</taxon>
        <taxon>Actinopterygii</taxon>
        <taxon>Neopterygii</taxon>
        <taxon>Teleostei</taxon>
        <taxon>Anguilliformes</taxon>
        <taxon>Anguillidae</taxon>
        <taxon>Anguilla</taxon>
    </lineage>
</organism>
<feature type="transmembrane region" description="Helical" evidence="1">
    <location>
        <begin position="12"/>
        <end position="33"/>
    </location>
</feature>
<reference evidence="2" key="2">
    <citation type="journal article" date="2015" name="Fish Shellfish Immunol.">
        <title>Early steps in the European eel (Anguilla anguilla)-Vibrio vulnificus interaction in the gills: Role of the RtxA13 toxin.</title>
        <authorList>
            <person name="Callol A."/>
            <person name="Pajuelo D."/>
            <person name="Ebbesson L."/>
            <person name="Teles M."/>
            <person name="MacKenzie S."/>
            <person name="Amaro C."/>
        </authorList>
    </citation>
    <scope>NUCLEOTIDE SEQUENCE</scope>
</reference>